<gene>
    <name evidence="13" type="ORF">L798_08316</name>
</gene>
<dbReference type="InterPro" id="IPR011053">
    <property type="entry name" value="Single_hybrid_motif"/>
</dbReference>
<dbReference type="Gene3D" id="3.30.559.10">
    <property type="entry name" value="Chloramphenicol acetyltransferase-like domain"/>
    <property type="match status" value="1"/>
</dbReference>
<dbReference type="FunFam" id="3.30.559.10:FF:000027">
    <property type="entry name" value="Dihydrolipoamide acetyltransferase component of pyruvate dehydrogenase complex"/>
    <property type="match status" value="1"/>
</dbReference>
<dbReference type="InterPro" id="IPR003016">
    <property type="entry name" value="2-oxoA_DH_lipoyl-BS"/>
</dbReference>
<dbReference type="OrthoDB" id="202158at2759"/>
<dbReference type="PROSITE" id="PS50968">
    <property type="entry name" value="BIOTINYL_LIPOYL"/>
    <property type="match status" value="1"/>
</dbReference>
<comment type="cofactor">
    <cofactor evidence="1 10">
        <name>(R)-lipoate</name>
        <dbReference type="ChEBI" id="CHEBI:83088"/>
    </cofactor>
</comment>
<dbReference type="PROSITE" id="PS51826">
    <property type="entry name" value="PSBD"/>
    <property type="match status" value="1"/>
</dbReference>
<evidence type="ECO:0000259" key="12">
    <source>
        <dbReference type="PROSITE" id="PS51826"/>
    </source>
</evidence>
<dbReference type="EC" id="2.3.1.-" evidence="10"/>
<comment type="catalytic activity">
    <reaction evidence="9">
        <text>N(6)-[(R)-dihydrolipoyl]-L-lysyl-[protein] + 2-methylpropanoyl-CoA = N(6)-[(R)-S(8)-2-methylpropanoyldihydrolipoyl]-L-lysyl-[protein] + CoA</text>
        <dbReference type="Rhea" id="RHEA:18865"/>
        <dbReference type="Rhea" id="RHEA-COMP:10475"/>
        <dbReference type="Rhea" id="RHEA-COMP:10497"/>
        <dbReference type="ChEBI" id="CHEBI:57287"/>
        <dbReference type="ChEBI" id="CHEBI:57338"/>
        <dbReference type="ChEBI" id="CHEBI:83100"/>
        <dbReference type="ChEBI" id="CHEBI:83142"/>
        <dbReference type="EC" id="2.3.1.168"/>
    </reaction>
    <physiologicalReaction direction="left-to-right" evidence="9">
        <dbReference type="Rhea" id="RHEA:18866"/>
    </physiologicalReaction>
</comment>
<dbReference type="CDD" id="cd06849">
    <property type="entry name" value="lipoyl_domain"/>
    <property type="match status" value="1"/>
</dbReference>
<dbReference type="Proteomes" id="UP000027135">
    <property type="component" value="Unassembled WGS sequence"/>
</dbReference>
<evidence type="ECO:0000256" key="9">
    <source>
        <dbReference type="ARBA" id="ARBA00051775"/>
    </source>
</evidence>
<accession>A0A067RBM9</accession>
<dbReference type="Pfam" id="PF02817">
    <property type="entry name" value="E3_binding"/>
    <property type="match status" value="1"/>
</dbReference>
<keyword evidence="6" id="KW-0809">Transit peptide</keyword>
<dbReference type="SUPFAM" id="SSF52777">
    <property type="entry name" value="CoA-dependent acyltransferases"/>
    <property type="match status" value="1"/>
</dbReference>
<dbReference type="InterPro" id="IPR050743">
    <property type="entry name" value="2-oxoacid_DH_E2_comp"/>
</dbReference>
<organism evidence="13 14">
    <name type="scientific">Zootermopsis nevadensis</name>
    <name type="common">Dampwood termite</name>
    <dbReference type="NCBI Taxonomy" id="136037"/>
    <lineage>
        <taxon>Eukaryota</taxon>
        <taxon>Metazoa</taxon>
        <taxon>Ecdysozoa</taxon>
        <taxon>Arthropoda</taxon>
        <taxon>Hexapoda</taxon>
        <taxon>Insecta</taxon>
        <taxon>Pterygota</taxon>
        <taxon>Neoptera</taxon>
        <taxon>Polyneoptera</taxon>
        <taxon>Dictyoptera</taxon>
        <taxon>Blattodea</taxon>
        <taxon>Blattoidea</taxon>
        <taxon>Termitoidae</taxon>
        <taxon>Termopsidae</taxon>
        <taxon>Zootermopsis</taxon>
    </lineage>
</organism>
<evidence type="ECO:0000259" key="11">
    <source>
        <dbReference type="PROSITE" id="PS50968"/>
    </source>
</evidence>
<dbReference type="InterPro" id="IPR023213">
    <property type="entry name" value="CAT-like_dom_sf"/>
</dbReference>
<dbReference type="InterPro" id="IPR000089">
    <property type="entry name" value="Biotin_lipoyl"/>
</dbReference>
<dbReference type="SUPFAM" id="SSF51230">
    <property type="entry name" value="Single hybrid motif"/>
    <property type="match status" value="1"/>
</dbReference>
<dbReference type="PANTHER" id="PTHR43178">
    <property type="entry name" value="DIHYDROLIPOAMIDE ACETYLTRANSFERASE COMPONENT OF PYRUVATE DEHYDROGENASE COMPLEX"/>
    <property type="match status" value="1"/>
</dbReference>
<dbReference type="InterPro" id="IPR004167">
    <property type="entry name" value="PSBD"/>
</dbReference>
<sequence>MAAFAKRGSRILRQHVLNTYCAKGKLKSIGARQMCLNYKSSWCLKENKTSWQHKRGLFHSSAVQANKIVPYNLTDIGEGINEVSIKEWFIKVGDKVSQFDNICEVQSDKASVTITSRYDGIIRKVYYDIDDIASVGKPLVDVEVEDVSGEEETSLESRGKSARVTDENEDHFLADKALATPAVRRIALENNIKLSSINGSGKGGRILKEDVLEYLQNMSPVSDAGSALCDKRPASGRAHDYTEPIQGFKKAMAKSMTDSWKIPQFVYSDEIFAMKLTELLSHMKEIASSRGIKLTYMPFFIKAASKALENFPVLNVNVDESCENLTFRRSHNIGVAMDTLYGLVVPNIKNVQALSLLEVAMELNRLQELGKKGALRQGDLTGGTFSLSNIGAIGGTYTKPLILPSQVAIGALGKIQVVPRYDQSGNLIKAEVICVSWTADHRVIDGATLARFSNTWKKYIENPFLLLFDTAL</sequence>
<dbReference type="Gene3D" id="4.10.320.10">
    <property type="entry name" value="E3-binding domain"/>
    <property type="match status" value="1"/>
</dbReference>
<evidence type="ECO:0000256" key="2">
    <source>
        <dbReference type="ARBA" id="ARBA00004305"/>
    </source>
</evidence>
<dbReference type="GO" id="GO:0043754">
    <property type="term" value="F:dihydrolipoamide branched chain acyltransferase activity"/>
    <property type="evidence" value="ECO:0007669"/>
    <property type="project" value="UniProtKB-EC"/>
</dbReference>
<dbReference type="AlphaFoldDB" id="A0A067RBM9"/>
<protein>
    <recommendedName>
        <fullName evidence="10">Dihydrolipoamide acetyltransferase component of pyruvate dehydrogenase complex</fullName>
        <ecNumber evidence="10">2.3.1.-</ecNumber>
    </recommendedName>
</protein>
<evidence type="ECO:0000256" key="4">
    <source>
        <dbReference type="ARBA" id="ARBA00022679"/>
    </source>
</evidence>
<proteinExistence type="inferred from homology"/>
<dbReference type="FunFam" id="4.10.320.10:FF:000002">
    <property type="entry name" value="Dihydrolipoamide acetyltransferase component of pyruvate dehydrogenase complex"/>
    <property type="match status" value="1"/>
</dbReference>
<dbReference type="GO" id="GO:0016407">
    <property type="term" value="F:acetyltransferase activity"/>
    <property type="evidence" value="ECO:0007669"/>
    <property type="project" value="TreeGrafter"/>
</dbReference>
<dbReference type="FunFam" id="2.40.50.100:FF:000013">
    <property type="entry name" value="Dihydrolipoamide acetyltransferase component of pyruvate dehydrogenase complex"/>
    <property type="match status" value="1"/>
</dbReference>
<evidence type="ECO:0000313" key="13">
    <source>
        <dbReference type="EMBL" id="KDR17213.1"/>
    </source>
</evidence>
<comment type="similarity">
    <text evidence="3 10">Belongs to the 2-oxoacid dehydrogenase family.</text>
</comment>
<dbReference type="eggNOG" id="KOG0558">
    <property type="taxonomic scope" value="Eukaryota"/>
</dbReference>
<evidence type="ECO:0000256" key="7">
    <source>
        <dbReference type="ARBA" id="ARBA00023128"/>
    </source>
</evidence>
<dbReference type="OMA" id="MPFCIKA"/>
<dbReference type="EMBL" id="KK852750">
    <property type="protein sequence ID" value="KDR17213.1"/>
    <property type="molecule type" value="Genomic_DNA"/>
</dbReference>
<evidence type="ECO:0000256" key="5">
    <source>
        <dbReference type="ARBA" id="ARBA00022823"/>
    </source>
</evidence>
<keyword evidence="8 10" id="KW-0012">Acyltransferase</keyword>
<dbReference type="GO" id="GO:0005759">
    <property type="term" value="C:mitochondrial matrix"/>
    <property type="evidence" value="ECO:0007669"/>
    <property type="project" value="UniProtKB-SubCell"/>
</dbReference>
<evidence type="ECO:0000256" key="6">
    <source>
        <dbReference type="ARBA" id="ARBA00022946"/>
    </source>
</evidence>
<dbReference type="Pfam" id="PF00364">
    <property type="entry name" value="Biotin_lipoyl"/>
    <property type="match status" value="1"/>
</dbReference>
<keyword evidence="14" id="KW-1185">Reference proteome</keyword>
<dbReference type="InterPro" id="IPR036625">
    <property type="entry name" value="E3-bd_dom_sf"/>
</dbReference>
<keyword evidence="5 10" id="KW-0450">Lipoyl</keyword>
<keyword evidence="7" id="KW-0496">Mitochondrion</keyword>
<name>A0A067RBM9_ZOONE</name>
<evidence type="ECO:0000313" key="14">
    <source>
        <dbReference type="Proteomes" id="UP000027135"/>
    </source>
</evidence>
<dbReference type="SUPFAM" id="SSF47005">
    <property type="entry name" value="Peripheral subunit-binding domain of 2-oxo acid dehydrogenase complex"/>
    <property type="match status" value="1"/>
</dbReference>
<dbReference type="Pfam" id="PF00198">
    <property type="entry name" value="2-oxoacid_dh"/>
    <property type="match status" value="1"/>
</dbReference>
<dbReference type="GO" id="GO:0031405">
    <property type="term" value="F:lipoic acid binding"/>
    <property type="evidence" value="ECO:0007669"/>
    <property type="project" value="TreeGrafter"/>
</dbReference>
<dbReference type="GO" id="GO:0005829">
    <property type="term" value="C:cytosol"/>
    <property type="evidence" value="ECO:0007669"/>
    <property type="project" value="UniProtKB-ARBA"/>
</dbReference>
<dbReference type="PANTHER" id="PTHR43178:SF5">
    <property type="entry name" value="LIPOAMIDE ACYLTRANSFERASE COMPONENT OF BRANCHED-CHAIN ALPHA-KETO ACID DEHYDROGENASE COMPLEX, MITOCHONDRIAL"/>
    <property type="match status" value="1"/>
</dbReference>
<keyword evidence="4 10" id="KW-0808">Transferase</keyword>
<dbReference type="PROSITE" id="PS00189">
    <property type="entry name" value="LIPOYL"/>
    <property type="match status" value="1"/>
</dbReference>
<evidence type="ECO:0000256" key="10">
    <source>
        <dbReference type="RuleBase" id="RU003423"/>
    </source>
</evidence>
<dbReference type="InterPro" id="IPR001078">
    <property type="entry name" value="2-oxoacid_DH_actylTfrase"/>
</dbReference>
<reference evidence="13 14" key="1">
    <citation type="journal article" date="2014" name="Nat. Commun.">
        <title>Molecular traces of alternative social organization in a termite genome.</title>
        <authorList>
            <person name="Terrapon N."/>
            <person name="Li C."/>
            <person name="Robertson H.M."/>
            <person name="Ji L."/>
            <person name="Meng X."/>
            <person name="Booth W."/>
            <person name="Chen Z."/>
            <person name="Childers C.P."/>
            <person name="Glastad K.M."/>
            <person name="Gokhale K."/>
            <person name="Gowin J."/>
            <person name="Gronenberg W."/>
            <person name="Hermansen R.A."/>
            <person name="Hu H."/>
            <person name="Hunt B.G."/>
            <person name="Huylmans A.K."/>
            <person name="Khalil S.M."/>
            <person name="Mitchell R.D."/>
            <person name="Munoz-Torres M.C."/>
            <person name="Mustard J.A."/>
            <person name="Pan H."/>
            <person name="Reese J.T."/>
            <person name="Scharf M.E."/>
            <person name="Sun F."/>
            <person name="Vogel H."/>
            <person name="Xiao J."/>
            <person name="Yang W."/>
            <person name="Yang Z."/>
            <person name="Yang Z."/>
            <person name="Zhou J."/>
            <person name="Zhu J."/>
            <person name="Brent C.S."/>
            <person name="Elsik C.G."/>
            <person name="Goodisman M.A."/>
            <person name="Liberles D.A."/>
            <person name="Roe R.M."/>
            <person name="Vargo E.L."/>
            <person name="Vilcinskas A."/>
            <person name="Wang J."/>
            <person name="Bornberg-Bauer E."/>
            <person name="Korb J."/>
            <person name="Zhang G."/>
            <person name="Liebig J."/>
        </authorList>
    </citation>
    <scope>NUCLEOTIDE SEQUENCE [LARGE SCALE GENOMIC DNA]</scope>
    <source>
        <tissue evidence="13">Whole organism</tissue>
    </source>
</reference>
<dbReference type="STRING" id="136037.A0A067RBM9"/>
<dbReference type="FunCoup" id="A0A067RBM9">
    <property type="interactions" value="1709"/>
</dbReference>
<feature type="domain" description="Peripheral subunit-binding (PSBD)" evidence="12">
    <location>
        <begin position="178"/>
        <end position="215"/>
    </location>
</feature>
<evidence type="ECO:0000256" key="1">
    <source>
        <dbReference type="ARBA" id="ARBA00001938"/>
    </source>
</evidence>
<dbReference type="InParanoid" id="A0A067RBM9"/>
<evidence type="ECO:0000256" key="8">
    <source>
        <dbReference type="ARBA" id="ARBA00023315"/>
    </source>
</evidence>
<dbReference type="Gene3D" id="2.40.50.100">
    <property type="match status" value="1"/>
</dbReference>
<feature type="domain" description="Lipoyl-binding" evidence="11">
    <location>
        <begin position="68"/>
        <end position="143"/>
    </location>
</feature>
<evidence type="ECO:0000256" key="3">
    <source>
        <dbReference type="ARBA" id="ARBA00007317"/>
    </source>
</evidence>
<comment type="subcellular location">
    <subcellularLocation>
        <location evidence="2">Mitochondrion matrix</location>
    </subcellularLocation>
</comment>